<reference evidence="1 2" key="1">
    <citation type="submission" date="2018-04" db="EMBL/GenBank/DDBJ databases">
        <title>Pelagivirga bohaiensis gen. nov., sp. nov., a bacterium isolated from the Bohai Sea.</title>
        <authorList>
            <person name="Ji X."/>
        </authorList>
    </citation>
    <scope>NUCLEOTIDE SEQUENCE [LARGE SCALE GENOMIC DNA]</scope>
    <source>
        <strain evidence="1 2">BH-SD19</strain>
    </source>
</reference>
<comment type="caution">
    <text evidence="1">The sequence shown here is derived from an EMBL/GenBank/DDBJ whole genome shotgun (WGS) entry which is preliminary data.</text>
</comment>
<organism evidence="1 2">
    <name type="scientific">Pelagivirga sediminicola</name>
    <dbReference type="NCBI Taxonomy" id="2170575"/>
    <lineage>
        <taxon>Bacteria</taxon>
        <taxon>Pseudomonadati</taxon>
        <taxon>Pseudomonadota</taxon>
        <taxon>Alphaproteobacteria</taxon>
        <taxon>Rhodobacterales</taxon>
        <taxon>Paracoccaceae</taxon>
        <taxon>Pelagivirga</taxon>
    </lineage>
</organism>
<dbReference type="OrthoDB" id="7210707at2"/>
<evidence type="ECO:0000313" key="2">
    <source>
        <dbReference type="Proteomes" id="UP000244446"/>
    </source>
</evidence>
<proteinExistence type="predicted"/>
<dbReference type="EMBL" id="QCYH01000001">
    <property type="protein sequence ID" value="PVA11609.1"/>
    <property type="molecule type" value="Genomic_DNA"/>
</dbReference>
<dbReference type="RefSeq" id="WP_108690354.1">
    <property type="nucleotide sequence ID" value="NZ_QCYH01000001.1"/>
</dbReference>
<evidence type="ECO:0000313" key="1">
    <source>
        <dbReference type="EMBL" id="PVA11609.1"/>
    </source>
</evidence>
<protein>
    <submittedName>
        <fullName evidence="1">Uncharacterized protein</fullName>
    </submittedName>
</protein>
<keyword evidence="2" id="KW-1185">Reference proteome</keyword>
<dbReference type="AlphaFoldDB" id="A0A2T7GB24"/>
<sequence>MQWAVLSGDIVDSSAMTAEALDAVIQDLQDISQECTLWGNTGGSEILTGFARRGGDGWQIAVNRPALALRLALYIKARLRRMSPDYSTRLAAATGAGELPTSASPETPGNAPFADLNSAHGAAFMSSGRLLETLSGDTLMAHAGGGALHGAFRLADHVSQGWTQSQARSLCHMLPPGAGPRRVAAERIGISRQAVDQALGSAGYPAIMDAIEAIEEAR</sequence>
<accession>A0A2T7GB24</accession>
<gene>
    <name evidence="1" type="ORF">DC366_01180</name>
</gene>
<dbReference type="Proteomes" id="UP000244446">
    <property type="component" value="Unassembled WGS sequence"/>
</dbReference>
<name>A0A2T7GB24_9RHOB</name>